<comment type="caution">
    <text evidence="2">The sequence shown here is derived from an EMBL/GenBank/DDBJ whole genome shotgun (WGS) entry which is preliminary data.</text>
</comment>
<evidence type="ECO:0000313" key="3">
    <source>
        <dbReference type="Proteomes" id="UP000266723"/>
    </source>
</evidence>
<feature type="transmembrane region" description="Helical" evidence="1">
    <location>
        <begin position="184"/>
        <end position="204"/>
    </location>
</feature>
<organism evidence="2 3">
    <name type="scientific">Brassica cretica</name>
    <name type="common">Mustard</name>
    <dbReference type="NCBI Taxonomy" id="69181"/>
    <lineage>
        <taxon>Eukaryota</taxon>
        <taxon>Viridiplantae</taxon>
        <taxon>Streptophyta</taxon>
        <taxon>Embryophyta</taxon>
        <taxon>Tracheophyta</taxon>
        <taxon>Spermatophyta</taxon>
        <taxon>Magnoliopsida</taxon>
        <taxon>eudicotyledons</taxon>
        <taxon>Gunneridae</taxon>
        <taxon>Pentapetalae</taxon>
        <taxon>rosids</taxon>
        <taxon>malvids</taxon>
        <taxon>Brassicales</taxon>
        <taxon>Brassicaceae</taxon>
        <taxon>Brassiceae</taxon>
        <taxon>Brassica</taxon>
    </lineage>
</organism>
<keyword evidence="1" id="KW-0472">Membrane</keyword>
<proteinExistence type="predicted"/>
<evidence type="ECO:0008006" key="4">
    <source>
        <dbReference type="Google" id="ProtNLM"/>
    </source>
</evidence>
<evidence type="ECO:0000256" key="1">
    <source>
        <dbReference type="SAM" id="Phobius"/>
    </source>
</evidence>
<keyword evidence="1" id="KW-0812">Transmembrane</keyword>
<gene>
    <name evidence="2" type="ORF">DY000_02031667</name>
</gene>
<reference evidence="2 3" key="1">
    <citation type="journal article" date="2020" name="BMC Genomics">
        <title>Intraspecific diversification of the crop wild relative Brassica cretica Lam. using demographic model selection.</title>
        <authorList>
            <person name="Kioukis A."/>
            <person name="Michalopoulou V.A."/>
            <person name="Briers L."/>
            <person name="Pirintsos S."/>
            <person name="Studholme D.J."/>
            <person name="Pavlidis P."/>
            <person name="Sarris P.F."/>
        </authorList>
    </citation>
    <scope>NUCLEOTIDE SEQUENCE [LARGE SCALE GENOMIC DNA]</scope>
    <source>
        <strain evidence="3">cv. PFS-1207/04</strain>
    </source>
</reference>
<accession>A0ABQ7DQ25</accession>
<evidence type="ECO:0000313" key="2">
    <source>
        <dbReference type="EMBL" id="KAF3579576.1"/>
    </source>
</evidence>
<keyword evidence="1" id="KW-1133">Transmembrane helix</keyword>
<name>A0ABQ7DQ25_BRACR</name>
<protein>
    <recommendedName>
        <fullName evidence="4">Transmembrane protein</fullName>
    </recommendedName>
</protein>
<dbReference type="Proteomes" id="UP000266723">
    <property type="component" value="Unassembled WGS sequence"/>
</dbReference>
<dbReference type="EMBL" id="QGKV02000649">
    <property type="protein sequence ID" value="KAF3579576.1"/>
    <property type="molecule type" value="Genomic_DNA"/>
</dbReference>
<feature type="transmembrane region" description="Helical" evidence="1">
    <location>
        <begin position="150"/>
        <end position="172"/>
    </location>
</feature>
<keyword evidence="3" id="KW-1185">Reference proteome</keyword>
<sequence length="265" mass="29514">MASLFYKCLLWFWGLDLSFTSDVRRRVRAHVGIGGFPLSPLTLFSHLLNRRALYPLRLVRFSVPGVLSASSSQVRSSGVDVVQLGGGVTTRGWSVCVRWSRILGFCREFLKLLGGTKSRRGGRLALCSRLSCGPWSLSALEVPFNSKSRLASTPASVGVVVFAAGSIVVVQWRRCRLWPVRRVARMLLSISLPLLGYLFILGQLKFTCLRFSEMGDCQGVRMLLVVSIDFESPSCLGVLKIVQVVHERFSPRFVLITLLLHCLRV</sequence>